<keyword evidence="2 10" id="KW-0813">Transport</keyword>
<evidence type="ECO:0000313" key="14">
    <source>
        <dbReference type="EMBL" id="AWM77891.1"/>
    </source>
</evidence>
<evidence type="ECO:0000259" key="12">
    <source>
        <dbReference type="Pfam" id="PF00593"/>
    </source>
</evidence>
<keyword evidence="3 10" id="KW-1134">Transmembrane beta strand</keyword>
<accession>A0A2Z3HX30</accession>
<dbReference type="Gene3D" id="2.170.130.10">
    <property type="entry name" value="TonB-dependent receptor, plug domain"/>
    <property type="match status" value="1"/>
</dbReference>
<feature type="domain" description="TonB-dependent receptor-like beta-barrel" evidence="12">
    <location>
        <begin position="213"/>
        <end position="636"/>
    </location>
</feature>
<evidence type="ECO:0000256" key="11">
    <source>
        <dbReference type="RuleBase" id="RU003357"/>
    </source>
</evidence>
<evidence type="ECO:0000256" key="8">
    <source>
        <dbReference type="ARBA" id="ARBA00023170"/>
    </source>
</evidence>
<evidence type="ECO:0000313" key="15">
    <source>
        <dbReference type="Proteomes" id="UP000247763"/>
    </source>
</evidence>
<dbReference type="Pfam" id="PF07715">
    <property type="entry name" value="Plug"/>
    <property type="match status" value="1"/>
</dbReference>
<evidence type="ECO:0000256" key="9">
    <source>
        <dbReference type="ARBA" id="ARBA00023237"/>
    </source>
</evidence>
<evidence type="ECO:0000256" key="5">
    <source>
        <dbReference type="ARBA" id="ARBA00022729"/>
    </source>
</evidence>
<dbReference type="GO" id="GO:0044718">
    <property type="term" value="P:siderophore transmembrane transport"/>
    <property type="evidence" value="ECO:0007669"/>
    <property type="project" value="TreeGrafter"/>
</dbReference>
<dbReference type="InterPro" id="IPR037066">
    <property type="entry name" value="Plug_dom_sf"/>
</dbReference>
<dbReference type="OrthoDB" id="7374174at2"/>
<evidence type="ECO:0000256" key="10">
    <source>
        <dbReference type="PROSITE-ProRule" id="PRU01360"/>
    </source>
</evidence>
<evidence type="ECO:0000256" key="1">
    <source>
        <dbReference type="ARBA" id="ARBA00004571"/>
    </source>
</evidence>
<proteinExistence type="inferred from homology"/>
<dbReference type="AlphaFoldDB" id="A0A2Z3HX30"/>
<evidence type="ECO:0000256" key="3">
    <source>
        <dbReference type="ARBA" id="ARBA00022452"/>
    </source>
</evidence>
<organism evidence="14 15">
    <name type="scientific">Phenylobacterium parvum</name>
    <dbReference type="NCBI Taxonomy" id="2201350"/>
    <lineage>
        <taxon>Bacteria</taxon>
        <taxon>Pseudomonadati</taxon>
        <taxon>Pseudomonadota</taxon>
        <taxon>Alphaproteobacteria</taxon>
        <taxon>Caulobacterales</taxon>
        <taxon>Caulobacteraceae</taxon>
        <taxon>Phenylobacterium</taxon>
    </lineage>
</organism>
<dbReference type="Proteomes" id="UP000247763">
    <property type="component" value="Chromosome"/>
</dbReference>
<evidence type="ECO:0000256" key="4">
    <source>
        <dbReference type="ARBA" id="ARBA00022692"/>
    </source>
</evidence>
<keyword evidence="15" id="KW-1185">Reference proteome</keyword>
<evidence type="ECO:0000256" key="6">
    <source>
        <dbReference type="ARBA" id="ARBA00023077"/>
    </source>
</evidence>
<keyword evidence="6 11" id="KW-0798">TonB box</keyword>
<sequence>MFSPVDAVPPPPEVEVVVVRPVNLPPPVGAVVFSRLRLEGEDLAGAVRPDGVLKQVPGVSLFRRNGSEAANPTTQGLSLRSIAPSGAGRALVTLDGTPLNDPFGGWVIWSAVPTERLATIDVVRGAGAGAWGAGALTGVVSLTELSSESRTFRGDLSAGDHGQSRAAFAVSETGLTLSGSAASGPRFTPVRGDARGAADRPVDLASYGGAFRLQRDLGPAAAAVSLSAWREDRESGLAGAASRSEGASGALTLANLEAGSGWRLQAWVRASDLENTSVSVAAGRATSTPASDQFSTPALGWGVNAAWRVNPGAWSLEAGADARLAEGRAHERFRYQSGAFTRGRESGGRTSVAGLYLEGAWVGERVVHSGGVRIDAWSQGQALRRERDLATGAVTLESRAPDTSGVRGSLRFGSRLDLSEGLALRAAAYTGFRPPTLNELHRPFRVGNDVTEANPALRPETLSGADIGLEGDAGAWTWSAGAFFNRLSDPVTNVTLATGPGVFPVAGFIPAGGTLRQRRNAGGIDAWGLEAEARGTVGPVDLRAAAAWTDAEVDGGSAAPQLTGLRPAQTARFTATAGATWRPVEPAVLSLSLRHEGERFDDDLNTRRLKAALALDARAAWSLTPETEVYLAVDNLSDAKVQTALAGDGAVSLSAPRTVRLGFTLRTGSGARRP</sequence>
<dbReference type="EMBL" id="CP029479">
    <property type="protein sequence ID" value="AWM77891.1"/>
    <property type="molecule type" value="Genomic_DNA"/>
</dbReference>
<dbReference type="PANTHER" id="PTHR30069">
    <property type="entry name" value="TONB-DEPENDENT OUTER MEMBRANE RECEPTOR"/>
    <property type="match status" value="1"/>
</dbReference>
<dbReference type="GO" id="GO:0009279">
    <property type="term" value="C:cell outer membrane"/>
    <property type="evidence" value="ECO:0007669"/>
    <property type="project" value="UniProtKB-SubCell"/>
</dbReference>
<reference evidence="15" key="1">
    <citation type="submission" date="2018-05" db="EMBL/GenBank/DDBJ databases">
        <title>Genome sequencing of Phenylobacterium sp. HYN0004.</title>
        <authorList>
            <person name="Yi H."/>
            <person name="Baek C."/>
        </authorList>
    </citation>
    <scope>NUCLEOTIDE SEQUENCE [LARGE SCALE GENOMIC DNA]</scope>
    <source>
        <strain evidence="15">HYN0004</strain>
    </source>
</reference>
<dbReference type="InterPro" id="IPR000531">
    <property type="entry name" value="Beta-barrel_TonB"/>
</dbReference>
<comment type="subcellular location">
    <subcellularLocation>
        <location evidence="1 10">Cell outer membrane</location>
        <topology evidence="1 10">Multi-pass membrane protein</topology>
    </subcellularLocation>
</comment>
<dbReference type="SUPFAM" id="SSF56935">
    <property type="entry name" value="Porins"/>
    <property type="match status" value="1"/>
</dbReference>
<comment type="similarity">
    <text evidence="10 11">Belongs to the TonB-dependent receptor family.</text>
</comment>
<keyword evidence="8 14" id="KW-0675">Receptor</keyword>
<keyword evidence="7 10" id="KW-0472">Membrane</keyword>
<evidence type="ECO:0000256" key="2">
    <source>
        <dbReference type="ARBA" id="ARBA00022448"/>
    </source>
</evidence>
<evidence type="ECO:0000259" key="13">
    <source>
        <dbReference type="Pfam" id="PF07715"/>
    </source>
</evidence>
<gene>
    <name evidence="14" type="ORF">HYN04_09005</name>
</gene>
<keyword evidence="5" id="KW-0732">Signal</keyword>
<dbReference type="Gene3D" id="2.40.170.20">
    <property type="entry name" value="TonB-dependent receptor, beta-barrel domain"/>
    <property type="match status" value="1"/>
</dbReference>
<name>A0A2Z3HX30_9CAUL</name>
<feature type="domain" description="TonB-dependent receptor plug" evidence="13">
    <location>
        <begin position="45"/>
        <end position="139"/>
    </location>
</feature>
<dbReference type="InterPro" id="IPR036942">
    <property type="entry name" value="Beta-barrel_TonB_sf"/>
</dbReference>
<keyword evidence="4 10" id="KW-0812">Transmembrane</keyword>
<dbReference type="PANTHER" id="PTHR30069:SF29">
    <property type="entry name" value="HEMOGLOBIN AND HEMOGLOBIN-HAPTOGLOBIN-BINDING PROTEIN 1-RELATED"/>
    <property type="match status" value="1"/>
</dbReference>
<dbReference type="RefSeq" id="WP_110450458.1">
    <property type="nucleotide sequence ID" value="NZ_CP029479.1"/>
</dbReference>
<dbReference type="GO" id="GO:0015344">
    <property type="term" value="F:siderophore uptake transmembrane transporter activity"/>
    <property type="evidence" value="ECO:0007669"/>
    <property type="project" value="TreeGrafter"/>
</dbReference>
<dbReference type="PROSITE" id="PS52016">
    <property type="entry name" value="TONB_DEPENDENT_REC_3"/>
    <property type="match status" value="1"/>
</dbReference>
<protein>
    <submittedName>
        <fullName evidence="14">TonB-dependent receptor</fullName>
    </submittedName>
</protein>
<evidence type="ECO:0000256" key="7">
    <source>
        <dbReference type="ARBA" id="ARBA00023136"/>
    </source>
</evidence>
<dbReference type="InterPro" id="IPR039426">
    <property type="entry name" value="TonB-dep_rcpt-like"/>
</dbReference>
<keyword evidence="9 10" id="KW-0998">Cell outer membrane</keyword>
<dbReference type="InterPro" id="IPR012910">
    <property type="entry name" value="Plug_dom"/>
</dbReference>
<dbReference type="Pfam" id="PF00593">
    <property type="entry name" value="TonB_dep_Rec_b-barrel"/>
    <property type="match status" value="1"/>
</dbReference>
<dbReference type="KEGG" id="phb:HYN04_09005"/>